<keyword evidence="3" id="KW-1185">Reference proteome</keyword>
<dbReference type="InterPro" id="IPR036390">
    <property type="entry name" value="WH_DNA-bd_sf"/>
</dbReference>
<proteinExistence type="inferred from homology"/>
<dbReference type="Proteomes" id="UP001261125">
    <property type="component" value="Unassembled WGS sequence"/>
</dbReference>
<dbReference type="InterPro" id="IPR043129">
    <property type="entry name" value="ATPase_NBD"/>
</dbReference>
<dbReference type="PANTHER" id="PTHR18964:SF173">
    <property type="entry name" value="GLUCOKINASE"/>
    <property type="match status" value="1"/>
</dbReference>
<evidence type="ECO:0000313" key="2">
    <source>
        <dbReference type="EMBL" id="MDU0345148.1"/>
    </source>
</evidence>
<dbReference type="Gene3D" id="1.10.10.10">
    <property type="entry name" value="Winged helix-like DNA-binding domain superfamily/Winged helix DNA-binding domain"/>
    <property type="match status" value="1"/>
</dbReference>
<comment type="caution">
    <text evidence="2">The sequence shown here is derived from an EMBL/GenBank/DDBJ whole genome shotgun (WGS) entry which is preliminary data.</text>
</comment>
<dbReference type="Pfam" id="PF00480">
    <property type="entry name" value="ROK"/>
    <property type="match status" value="1"/>
</dbReference>
<protein>
    <submittedName>
        <fullName evidence="2">ROK family protein</fullName>
    </submittedName>
</protein>
<dbReference type="RefSeq" id="WP_316003786.1">
    <property type="nucleotide sequence ID" value="NZ_JAWDIT010000002.1"/>
</dbReference>
<dbReference type="InterPro" id="IPR036388">
    <property type="entry name" value="WH-like_DNA-bd_sf"/>
</dbReference>
<dbReference type="InterPro" id="IPR049874">
    <property type="entry name" value="ROK_cs"/>
</dbReference>
<dbReference type="PROSITE" id="PS01125">
    <property type="entry name" value="ROK"/>
    <property type="match status" value="1"/>
</dbReference>
<gene>
    <name evidence="2" type="ORF">RWH44_05475</name>
</gene>
<name>A0ABU3SK33_9MICO</name>
<evidence type="ECO:0000256" key="1">
    <source>
        <dbReference type="ARBA" id="ARBA00006479"/>
    </source>
</evidence>
<comment type="similarity">
    <text evidence="1">Belongs to the ROK (NagC/XylR) family.</text>
</comment>
<evidence type="ECO:0000313" key="3">
    <source>
        <dbReference type="Proteomes" id="UP001261125"/>
    </source>
</evidence>
<dbReference type="SUPFAM" id="SSF46785">
    <property type="entry name" value="Winged helix' DNA-binding domain"/>
    <property type="match status" value="1"/>
</dbReference>
<dbReference type="SUPFAM" id="SSF53067">
    <property type="entry name" value="Actin-like ATPase domain"/>
    <property type="match status" value="1"/>
</dbReference>
<dbReference type="EMBL" id="JAWDIT010000002">
    <property type="protein sequence ID" value="MDU0345148.1"/>
    <property type="molecule type" value="Genomic_DNA"/>
</dbReference>
<dbReference type="InterPro" id="IPR000600">
    <property type="entry name" value="ROK"/>
</dbReference>
<reference evidence="2 3" key="1">
    <citation type="submission" date="2023-09" db="EMBL/GenBank/DDBJ databases">
        <title>Microbacterium fusihabitans sp. nov., Microbacterium phycihabitans sp. nov., and Microbacterium cervinum sp. nov., isolated from dried seaweeds of beach.</title>
        <authorList>
            <person name="Lee S.D."/>
        </authorList>
    </citation>
    <scope>NUCLEOTIDE SEQUENCE [LARGE SCALE GENOMIC DNA]</scope>
    <source>
        <strain evidence="2 3">KSW2-29</strain>
    </source>
</reference>
<dbReference type="Gene3D" id="3.30.420.40">
    <property type="match status" value="2"/>
</dbReference>
<accession>A0ABU3SK33</accession>
<dbReference type="PANTHER" id="PTHR18964">
    <property type="entry name" value="ROK (REPRESSOR, ORF, KINASE) FAMILY"/>
    <property type="match status" value="1"/>
</dbReference>
<organism evidence="2 3">
    <name type="scientific">Microbacterium phycohabitans</name>
    <dbReference type="NCBI Taxonomy" id="3075993"/>
    <lineage>
        <taxon>Bacteria</taxon>
        <taxon>Bacillati</taxon>
        <taxon>Actinomycetota</taxon>
        <taxon>Actinomycetes</taxon>
        <taxon>Micrococcales</taxon>
        <taxon>Microbacteriaceae</taxon>
        <taxon>Microbacterium</taxon>
    </lineage>
</organism>
<sequence>MCVTGTILSGFIQALRNLPSAAGGETMARPQATPESPGSRALVVDLIRSAGPISRTELTTATGLTQPAISLIVRKLLDDEVIVEAGTVPSTGGKPRRLLDINRRARHGVGVQLGFESVTLVATDTNGGVVARERLPGAGTDAPADVITRLSQALHRFMSTADIPATSVAGVAVVLPGPMRSGPGTTIEAPTLPHWRDVSLRSEFETALRMPVLVDNDASAAALGEFWSRGVSRYRTFACIYIGSGIGAGVVSDGALFRGASSNAAELGHITVDPRGPECFCGNSGCLEVVAAPRVAVALALADAETARSLDLDPQATVAQNWELLSRAAVEQHPAAAPLVIESGRAVAGAALTLTNLFDLDEIVLSGPGVATAGSIYVREVRAALGRAFARKAHPTTVELSINPTDSAAIGAAALTLQGQLTPGHGPALAFAGP</sequence>